<accession>A0A430B7B6</accession>
<dbReference type="GO" id="GO:0005524">
    <property type="term" value="F:ATP binding"/>
    <property type="evidence" value="ECO:0007669"/>
    <property type="project" value="UniProtKB-UniRule"/>
</dbReference>
<keyword evidence="3" id="KW-0805">Transcription regulation</keyword>
<name>A0A430B7B6_9ENTE</name>
<comment type="similarity">
    <text evidence="3">Belongs to the biotin--protein ligase family.</text>
</comment>
<dbReference type="EMBL" id="NGKB01000003">
    <property type="protein sequence ID" value="RSU16212.1"/>
    <property type="molecule type" value="Genomic_DNA"/>
</dbReference>
<dbReference type="CDD" id="cd16442">
    <property type="entry name" value="BPL"/>
    <property type="match status" value="1"/>
</dbReference>
<dbReference type="Gene3D" id="3.30.930.10">
    <property type="entry name" value="Bira Bifunctional Protein, Domain 2"/>
    <property type="match status" value="1"/>
</dbReference>
<dbReference type="InterPro" id="IPR004143">
    <property type="entry name" value="BPL_LPL_catalytic"/>
</dbReference>
<dbReference type="InterPro" id="IPR004408">
    <property type="entry name" value="Biotin_CoA_COase_ligase"/>
</dbReference>
<dbReference type="GeneID" id="95581288"/>
<evidence type="ECO:0000256" key="1">
    <source>
        <dbReference type="ARBA" id="ARBA00022598"/>
    </source>
</evidence>
<dbReference type="Pfam" id="PF08279">
    <property type="entry name" value="HTH_11"/>
    <property type="match status" value="1"/>
</dbReference>
<feature type="binding site" evidence="3">
    <location>
        <position position="116"/>
    </location>
    <ligand>
        <name>biotin</name>
        <dbReference type="ChEBI" id="CHEBI:57586"/>
    </ligand>
</feature>
<sequence>MSTKDKVLTFLEANRGQHISGAKMAKELDVSRNAVWKAIKQLEKEGFKIDAVTNKGYSLLKENNQLSEIGIRENLRTNFKDAPIHYFSTIDSTNKKAKELALEGATHGTLVVANEQTKGKGRYGRQFESPEDTGIYMSAVLKPKELFFNDPTLVTAYAAVIVSRVIETLTGKQIGIKWVNDLFYENKKVCGILTEAVTDFESGQIEWIVLGIGINLSTSETTFSKEVREKAGSIFNSSDTNISRNLLVAKIYEEVVKPSEELSVDLMMQEYKSRSIVLNKQVIIQQGSKTYEVLIKDIDKAGQLVIETKEGETKTFNSGEIRIMLN</sequence>
<keyword evidence="3" id="KW-0804">Transcription</keyword>
<evidence type="ECO:0000259" key="4">
    <source>
        <dbReference type="PROSITE" id="PS51733"/>
    </source>
</evidence>
<dbReference type="GO" id="GO:0003677">
    <property type="term" value="F:DNA binding"/>
    <property type="evidence" value="ECO:0007669"/>
    <property type="project" value="UniProtKB-UniRule"/>
</dbReference>
<evidence type="ECO:0000256" key="3">
    <source>
        <dbReference type="HAMAP-Rule" id="MF_00978"/>
    </source>
</evidence>
<dbReference type="Gene3D" id="2.30.30.100">
    <property type="match status" value="1"/>
</dbReference>
<evidence type="ECO:0000256" key="2">
    <source>
        <dbReference type="ARBA" id="ARBA00023267"/>
    </source>
</evidence>
<dbReference type="NCBIfam" id="TIGR00121">
    <property type="entry name" value="birA_ligase"/>
    <property type="match status" value="1"/>
</dbReference>
<comment type="catalytic activity">
    <reaction evidence="3">
        <text>biotin + L-lysyl-[protein] + ATP = N(6)-biotinyl-L-lysyl-[protein] + AMP + diphosphate + H(+)</text>
        <dbReference type="Rhea" id="RHEA:11756"/>
        <dbReference type="Rhea" id="RHEA-COMP:9752"/>
        <dbReference type="Rhea" id="RHEA-COMP:10505"/>
        <dbReference type="ChEBI" id="CHEBI:15378"/>
        <dbReference type="ChEBI" id="CHEBI:29969"/>
        <dbReference type="ChEBI" id="CHEBI:30616"/>
        <dbReference type="ChEBI" id="CHEBI:33019"/>
        <dbReference type="ChEBI" id="CHEBI:57586"/>
        <dbReference type="ChEBI" id="CHEBI:83144"/>
        <dbReference type="ChEBI" id="CHEBI:456215"/>
        <dbReference type="EC" id="6.3.4.15"/>
    </reaction>
</comment>
<reference evidence="5 6" key="1">
    <citation type="submission" date="2017-05" db="EMBL/GenBank/DDBJ databases">
        <title>Vagococcus spp. assemblies.</title>
        <authorList>
            <person name="Gulvik C.A."/>
        </authorList>
    </citation>
    <scope>NUCLEOTIDE SEQUENCE [LARGE SCALE GENOMIC DNA]</scope>
    <source>
        <strain evidence="5 6">SS1714</strain>
    </source>
</reference>
<dbReference type="GO" id="GO:0004077">
    <property type="term" value="F:biotin--[biotin carboxyl-carrier protein] ligase activity"/>
    <property type="evidence" value="ECO:0007669"/>
    <property type="project" value="UniProtKB-UniRule"/>
</dbReference>
<dbReference type="HAMAP" id="MF_00978">
    <property type="entry name" value="Bifunct_BirA"/>
    <property type="match status" value="1"/>
</dbReference>
<dbReference type="PROSITE" id="PS51733">
    <property type="entry name" value="BPL_LPL_CATALYTIC"/>
    <property type="match status" value="1"/>
</dbReference>
<dbReference type="InterPro" id="IPR013196">
    <property type="entry name" value="HTH_11"/>
</dbReference>
<feature type="binding site" evidence="3">
    <location>
        <begin position="92"/>
        <end position="94"/>
    </location>
    <ligand>
        <name>biotin</name>
        <dbReference type="ChEBI" id="CHEBI:57586"/>
    </ligand>
</feature>
<evidence type="ECO:0000313" key="6">
    <source>
        <dbReference type="Proteomes" id="UP000288028"/>
    </source>
</evidence>
<keyword evidence="3" id="KW-0678">Repressor</keyword>
<dbReference type="InterPro" id="IPR036388">
    <property type="entry name" value="WH-like_DNA-bd_sf"/>
</dbReference>
<dbReference type="GO" id="GO:0006355">
    <property type="term" value="P:regulation of DNA-templated transcription"/>
    <property type="evidence" value="ECO:0007669"/>
    <property type="project" value="UniProtKB-UniRule"/>
</dbReference>
<dbReference type="OrthoDB" id="9807064at2"/>
<dbReference type="SUPFAM" id="SSF55681">
    <property type="entry name" value="Class II aaRS and biotin synthetases"/>
    <property type="match status" value="1"/>
</dbReference>
<feature type="binding site" evidence="3">
    <location>
        <position position="188"/>
    </location>
    <ligand>
        <name>biotin</name>
        <dbReference type="ChEBI" id="CHEBI:57586"/>
    </ligand>
</feature>
<dbReference type="RefSeq" id="WP_126792390.1">
    <property type="nucleotide sequence ID" value="NZ_CP060720.1"/>
</dbReference>
<keyword evidence="1 3" id="KW-0436">Ligase</keyword>
<comment type="function">
    <text evidence="3">Acts both as a biotin--[acetyl-CoA-carboxylase] ligase and a repressor.</text>
</comment>
<dbReference type="InterPro" id="IPR036390">
    <property type="entry name" value="WH_DNA-bd_sf"/>
</dbReference>
<feature type="domain" description="BPL/LPL catalytic" evidence="4">
    <location>
        <begin position="69"/>
        <end position="263"/>
    </location>
</feature>
<comment type="caution">
    <text evidence="5">The sequence shown here is derived from an EMBL/GenBank/DDBJ whole genome shotgun (WGS) entry which is preliminary data.</text>
</comment>
<dbReference type="PANTHER" id="PTHR12835">
    <property type="entry name" value="BIOTIN PROTEIN LIGASE"/>
    <property type="match status" value="1"/>
</dbReference>
<keyword evidence="3" id="KW-0547">Nucleotide-binding</keyword>
<keyword evidence="2 3" id="KW-0092">Biotin</keyword>
<dbReference type="PANTHER" id="PTHR12835:SF5">
    <property type="entry name" value="BIOTIN--PROTEIN LIGASE"/>
    <property type="match status" value="1"/>
</dbReference>
<dbReference type="EC" id="6.3.4.15" evidence="3"/>
<proteinExistence type="inferred from homology"/>
<dbReference type="InterPro" id="IPR003142">
    <property type="entry name" value="BPL_C"/>
</dbReference>
<dbReference type="AlphaFoldDB" id="A0A430B7B6"/>
<dbReference type="GO" id="GO:0016740">
    <property type="term" value="F:transferase activity"/>
    <property type="evidence" value="ECO:0007669"/>
    <property type="project" value="UniProtKB-ARBA"/>
</dbReference>
<dbReference type="InterPro" id="IPR030855">
    <property type="entry name" value="Bifunct_BirA"/>
</dbReference>
<dbReference type="GO" id="GO:0005737">
    <property type="term" value="C:cytoplasm"/>
    <property type="evidence" value="ECO:0007669"/>
    <property type="project" value="TreeGrafter"/>
</dbReference>
<dbReference type="GO" id="GO:0009249">
    <property type="term" value="P:protein lipoylation"/>
    <property type="evidence" value="ECO:0007669"/>
    <property type="project" value="UniProtKB-ARBA"/>
</dbReference>
<dbReference type="Gene3D" id="1.10.10.10">
    <property type="entry name" value="Winged helix-like DNA-binding domain superfamily/Winged helix DNA-binding domain"/>
    <property type="match status" value="1"/>
</dbReference>
<comment type="caution">
    <text evidence="3">Lacks conserved residue(s) required for the propagation of feature annotation.</text>
</comment>
<dbReference type="Pfam" id="PF02237">
    <property type="entry name" value="BPL_C"/>
    <property type="match status" value="1"/>
</dbReference>
<dbReference type="InterPro" id="IPR045864">
    <property type="entry name" value="aa-tRNA-synth_II/BPL/LPL"/>
</dbReference>
<keyword evidence="3" id="KW-0238">DNA-binding</keyword>
<protein>
    <recommendedName>
        <fullName evidence="3">Bifunctional ligase/repressor BirA</fullName>
    </recommendedName>
    <alternativeName>
        <fullName evidence="3">Biotin--[acetyl-CoA-carboxylase] ligase</fullName>
        <ecNumber evidence="3">6.3.4.15</ecNumber>
    </alternativeName>
    <alternativeName>
        <fullName evidence="3">Biotin--protein ligase</fullName>
    </alternativeName>
    <alternativeName>
        <fullName evidence="3">Biotin-[acetyl-CoA carboxylase] synthetase</fullName>
    </alternativeName>
</protein>
<dbReference type="Pfam" id="PF03099">
    <property type="entry name" value="BPL_LplA_LipB"/>
    <property type="match status" value="1"/>
</dbReference>
<keyword evidence="6" id="KW-1185">Reference proteome</keyword>
<dbReference type="Proteomes" id="UP000288028">
    <property type="component" value="Unassembled WGS sequence"/>
</dbReference>
<feature type="DNA-binding region" description="H-T-H motif" evidence="3">
    <location>
        <begin position="21"/>
        <end position="40"/>
    </location>
</feature>
<keyword evidence="3" id="KW-0067">ATP-binding</keyword>
<dbReference type="SUPFAM" id="SSF46785">
    <property type="entry name" value="Winged helix' DNA-binding domain"/>
    <property type="match status" value="1"/>
</dbReference>
<evidence type="ECO:0000313" key="5">
    <source>
        <dbReference type="EMBL" id="RSU16212.1"/>
    </source>
</evidence>
<gene>
    <name evidence="3" type="primary">birA</name>
    <name evidence="5" type="ORF">CBF28_04555</name>
</gene>
<organism evidence="5 6">
    <name type="scientific">Vagococcus carniphilus</name>
    <dbReference type="NCBI Taxonomy" id="218144"/>
    <lineage>
        <taxon>Bacteria</taxon>
        <taxon>Bacillati</taxon>
        <taxon>Bacillota</taxon>
        <taxon>Bacilli</taxon>
        <taxon>Lactobacillales</taxon>
        <taxon>Enterococcaceae</taxon>
        <taxon>Vagococcus</taxon>
    </lineage>
</organism>